<dbReference type="Gramene" id="rna5943">
    <property type="protein sequence ID" value="RHN81851.1"/>
    <property type="gene ID" value="gene5943"/>
</dbReference>
<proteinExistence type="predicted"/>
<sequence length="233" mass="27031">MSTKHRHLITTSWTPPKELRVMSYPLDSVPIQSIFTSKATQLDYSPSIPSYWDARIASCDGLLFSAINKRQTVLWNPCIRKKNSWSRIKDLPAMTPYYGHMGIFISGTVNWLTYYDSNDLSTIVSLHLGKESYQEIPLPDYGNFDMLTLGVMRECLCIFSRKSSHSSLDVWLMKEYGYKEESCIKLICLSYFGDSGYFFTKILYTSEDDKHVLLVFKEKENLKWVVYDSKNDI</sequence>
<dbReference type="Proteomes" id="UP000265566">
    <property type="component" value="Chromosome 1"/>
</dbReference>
<dbReference type="EMBL" id="PSQE01000001">
    <property type="protein sequence ID" value="RHN81851.1"/>
    <property type="molecule type" value="Genomic_DNA"/>
</dbReference>
<name>A0A396JYK6_MEDTR</name>
<dbReference type="PANTHER" id="PTHR31672">
    <property type="entry name" value="BNACNNG10540D PROTEIN"/>
    <property type="match status" value="1"/>
</dbReference>
<protein>
    <submittedName>
        <fullName evidence="2">Putative F-box associated interaction domain-containing protein</fullName>
    </submittedName>
</protein>
<dbReference type="InterPro" id="IPR050796">
    <property type="entry name" value="SCF_F-box_component"/>
</dbReference>
<reference evidence="3" key="1">
    <citation type="journal article" date="2018" name="Nat. Plants">
        <title>Whole-genome landscape of Medicago truncatula symbiotic genes.</title>
        <authorList>
            <person name="Pecrix Y."/>
            <person name="Staton S.E."/>
            <person name="Sallet E."/>
            <person name="Lelandais-Briere C."/>
            <person name="Moreau S."/>
            <person name="Carrere S."/>
            <person name="Blein T."/>
            <person name="Jardinaud M.F."/>
            <person name="Latrasse D."/>
            <person name="Zouine M."/>
            <person name="Zahm M."/>
            <person name="Kreplak J."/>
            <person name="Mayjonade B."/>
            <person name="Satge C."/>
            <person name="Perez M."/>
            <person name="Cauet S."/>
            <person name="Marande W."/>
            <person name="Chantry-Darmon C."/>
            <person name="Lopez-Roques C."/>
            <person name="Bouchez O."/>
            <person name="Berard A."/>
            <person name="Debelle F."/>
            <person name="Munos S."/>
            <person name="Bendahmane A."/>
            <person name="Berges H."/>
            <person name="Niebel A."/>
            <person name="Buitink J."/>
            <person name="Frugier F."/>
            <person name="Benhamed M."/>
            <person name="Crespi M."/>
            <person name="Gouzy J."/>
            <person name="Gamas P."/>
        </authorList>
    </citation>
    <scope>NUCLEOTIDE SEQUENCE [LARGE SCALE GENOMIC DNA]</scope>
    <source>
        <strain evidence="3">cv. Jemalong A17</strain>
    </source>
</reference>
<comment type="caution">
    <text evidence="2">The sequence shown here is derived from an EMBL/GenBank/DDBJ whole genome shotgun (WGS) entry which is preliminary data.</text>
</comment>
<dbReference type="PANTHER" id="PTHR31672:SF13">
    <property type="entry name" value="F-BOX PROTEIN CPR30-LIKE"/>
    <property type="match status" value="1"/>
</dbReference>
<accession>A0A396JYK6</accession>
<organism evidence="2 3">
    <name type="scientific">Medicago truncatula</name>
    <name type="common">Barrel medic</name>
    <name type="synonym">Medicago tribuloides</name>
    <dbReference type="NCBI Taxonomy" id="3880"/>
    <lineage>
        <taxon>Eukaryota</taxon>
        <taxon>Viridiplantae</taxon>
        <taxon>Streptophyta</taxon>
        <taxon>Embryophyta</taxon>
        <taxon>Tracheophyta</taxon>
        <taxon>Spermatophyta</taxon>
        <taxon>Magnoliopsida</taxon>
        <taxon>eudicotyledons</taxon>
        <taxon>Gunneridae</taxon>
        <taxon>Pentapetalae</taxon>
        <taxon>rosids</taxon>
        <taxon>fabids</taxon>
        <taxon>Fabales</taxon>
        <taxon>Fabaceae</taxon>
        <taxon>Papilionoideae</taxon>
        <taxon>50 kb inversion clade</taxon>
        <taxon>NPAAA clade</taxon>
        <taxon>Hologalegina</taxon>
        <taxon>IRL clade</taxon>
        <taxon>Trifolieae</taxon>
        <taxon>Medicago</taxon>
    </lineage>
</organism>
<dbReference type="Pfam" id="PF07734">
    <property type="entry name" value="FBA_1"/>
    <property type="match status" value="1"/>
</dbReference>
<evidence type="ECO:0000313" key="2">
    <source>
        <dbReference type="EMBL" id="RHN81851.1"/>
    </source>
</evidence>
<dbReference type="InterPro" id="IPR017451">
    <property type="entry name" value="F-box-assoc_interact_dom"/>
</dbReference>
<evidence type="ECO:0000259" key="1">
    <source>
        <dbReference type="Pfam" id="PF07734"/>
    </source>
</evidence>
<dbReference type="AlphaFoldDB" id="A0A396JYK6"/>
<dbReference type="NCBIfam" id="TIGR01640">
    <property type="entry name" value="F_box_assoc_1"/>
    <property type="match status" value="1"/>
</dbReference>
<feature type="domain" description="F-box associated beta-propeller type 1" evidence="1">
    <location>
        <begin position="82"/>
        <end position="225"/>
    </location>
</feature>
<evidence type="ECO:0000313" key="3">
    <source>
        <dbReference type="Proteomes" id="UP000265566"/>
    </source>
</evidence>
<gene>
    <name evidence="2" type="ORF">MtrunA17_Chr1g0203571</name>
</gene>
<dbReference type="InterPro" id="IPR006527">
    <property type="entry name" value="F-box-assoc_dom_typ1"/>
</dbReference>